<dbReference type="eggNOG" id="KOG3641">
    <property type="taxonomic scope" value="Eukaryota"/>
</dbReference>
<dbReference type="PANTHER" id="PTHR12756">
    <property type="entry name" value="CYTOSOLIC CARBOXYPEPTIDASE"/>
    <property type="match status" value="1"/>
</dbReference>
<organism evidence="6 7">
    <name type="scientific">Danaus plexippus plexippus</name>
    <dbReference type="NCBI Taxonomy" id="278856"/>
    <lineage>
        <taxon>Eukaryota</taxon>
        <taxon>Metazoa</taxon>
        <taxon>Ecdysozoa</taxon>
        <taxon>Arthropoda</taxon>
        <taxon>Hexapoda</taxon>
        <taxon>Insecta</taxon>
        <taxon>Pterygota</taxon>
        <taxon>Neoptera</taxon>
        <taxon>Endopterygota</taxon>
        <taxon>Lepidoptera</taxon>
        <taxon>Glossata</taxon>
        <taxon>Ditrysia</taxon>
        <taxon>Papilionoidea</taxon>
        <taxon>Nymphalidae</taxon>
        <taxon>Danainae</taxon>
        <taxon>Danaini</taxon>
        <taxon>Danaina</taxon>
        <taxon>Danaus</taxon>
        <taxon>Danaus</taxon>
    </lineage>
</organism>
<dbReference type="Pfam" id="PF18027">
    <property type="entry name" value="Pepdidase_M14_N"/>
    <property type="match status" value="1"/>
</dbReference>
<comment type="cofactor">
    <cofactor evidence="1">
        <name>Zn(2+)</name>
        <dbReference type="ChEBI" id="CHEBI:29105"/>
    </cofactor>
</comment>
<evidence type="ECO:0000259" key="5">
    <source>
        <dbReference type="PROSITE" id="PS52035"/>
    </source>
</evidence>
<dbReference type="KEGG" id="dpl:KGM_201286"/>
<evidence type="ECO:0000256" key="1">
    <source>
        <dbReference type="ARBA" id="ARBA00001947"/>
    </source>
</evidence>
<dbReference type="InterPro" id="IPR050821">
    <property type="entry name" value="Cytosolic_carboxypeptidase"/>
</dbReference>
<feature type="region of interest" description="Disordered" evidence="4">
    <location>
        <begin position="568"/>
        <end position="606"/>
    </location>
</feature>
<dbReference type="STRING" id="278856.A0A212FEH3"/>
<dbReference type="Proteomes" id="UP000007151">
    <property type="component" value="Unassembled WGS sequence"/>
</dbReference>
<sequence length="703" mass="79690">MEALVEDLEHASIYRRRPCDSEESDGEGGLGNLNRLIVRPPGHSGKAKRGHLCFDAAFECGNLGRADHITELEYDLFVRPDTCRPRSRFWFNFTVENVKQEQRVLFNIVNMGKEYTLYNEEMTPIVRSTSRPKWQRIPRRLLFYHKSVIHRGRKILSLAFAFDKEEDVYQFAAAVPYSYSKLQKYLAIWEKRAQGFATRRSIAQTTQKRRIDHLTIGDTVIGAETKDDLSTKGKGQEIKKRVVLILARTHGGEPPSSIICQGFLDYIIGSSEKALSLRNGIRIEVVPMLNPDGVFLGNQRSDLLGSDLNRCWNRATTFAHPALVAVNDLIQKINAEKTLQLDFIIDIHADLSHEGVFVRGNSYDDVYRFERHAVLPKFLAMRVEAWKPESCLYNTDSISAGSARRTLPTGTVDAYSLLASLGGRRLTPRGPYLHYTEDAYSKIGRSLAKALCDYYRHIGVIPPQEGIPNKKKDPRKRRRKRRAAYERERSPSSSPDRRVLVSRVLSPPLPVTSPPAIRALPPRTARSVRQRTCTRVHIGDNLLPAITDSKIGRSLAKALCDYYRHIGVIPPQEGTPNKKKDPRKRRRKRRAAYERERSPSSSPDRRVLVSRVLSPPLPVTSPPAIRALPPRTARSVRQRTCTRVHIGDNLLPAITGKAVCMPKLTVVDLSAYIRTPPHPIRQRVPTSRPPRVMTSDEYDTLTD</sequence>
<name>A0A212FEH3_DANPL</name>
<dbReference type="Gene3D" id="3.40.630.10">
    <property type="entry name" value="Zn peptidases"/>
    <property type="match status" value="1"/>
</dbReference>
<dbReference type="InterPro" id="IPR040626">
    <property type="entry name" value="Pepdidase_M14_N"/>
</dbReference>
<reference evidence="6 7" key="1">
    <citation type="journal article" date="2011" name="Cell">
        <title>The monarch butterfly genome yields insights into long-distance migration.</title>
        <authorList>
            <person name="Zhan S."/>
            <person name="Merlin C."/>
            <person name="Boore J.L."/>
            <person name="Reppert S.M."/>
        </authorList>
    </citation>
    <scope>NUCLEOTIDE SEQUENCE [LARGE SCALE GENOMIC DNA]</scope>
    <source>
        <strain evidence="6">F-2</strain>
    </source>
</reference>
<evidence type="ECO:0000256" key="4">
    <source>
        <dbReference type="SAM" id="MobiDB-lite"/>
    </source>
</evidence>
<dbReference type="GO" id="GO:0006508">
    <property type="term" value="P:proteolysis"/>
    <property type="evidence" value="ECO:0007669"/>
    <property type="project" value="InterPro"/>
</dbReference>
<protein>
    <recommendedName>
        <fullName evidence="5">Peptidase M14 domain-containing protein</fullName>
    </recommendedName>
</protein>
<feature type="compositionally biased region" description="Basic residues" evidence="4">
    <location>
        <begin position="580"/>
        <end position="590"/>
    </location>
</feature>
<feature type="region of interest" description="Disordered" evidence="4">
    <location>
        <begin position="463"/>
        <end position="528"/>
    </location>
</feature>
<dbReference type="AlphaFoldDB" id="A0A212FEH3"/>
<accession>A0A212FEH3</accession>
<dbReference type="PANTHER" id="PTHR12756:SF9">
    <property type="entry name" value="CYTOSOLIC CARBOXYPEPTIDASE 6"/>
    <property type="match status" value="1"/>
</dbReference>
<dbReference type="FunCoup" id="A0A212FEH3">
    <property type="interactions" value="42"/>
</dbReference>
<evidence type="ECO:0000313" key="7">
    <source>
        <dbReference type="Proteomes" id="UP000007151"/>
    </source>
</evidence>
<dbReference type="Gene3D" id="2.60.40.3120">
    <property type="match status" value="1"/>
</dbReference>
<feature type="region of interest" description="Disordered" evidence="4">
    <location>
        <begin position="678"/>
        <end position="703"/>
    </location>
</feature>
<evidence type="ECO:0000256" key="2">
    <source>
        <dbReference type="ARBA" id="ARBA00005988"/>
    </source>
</evidence>
<evidence type="ECO:0000256" key="3">
    <source>
        <dbReference type="PROSITE-ProRule" id="PRU01379"/>
    </source>
</evidence>
<comment type="caution">
    <text evidence="3">Lacks conserved residue(s) required for the propagation of feature annotation.</text>
</comment>
<dbReference type="GO" id="GO:0004181">
    <property type="term" value="F:metallocarboxypeptidase activity"/>
    <property type="evidence" value="ECO:0007669"/>
    <property type="project" value="InterPro"/>
</dbReference>
<evidence type="ECO:0000313" key="6">
    <source>
        <dbReference type="EMBL" id="OWR52149.1"/>
    </source>
</evidence>
<gene>
    <name evidence="6" type="ORF">KGM_201286</name>
</gene>
<comment type="similarity">
    <text evidence="2 3">Belongs to the peptidase M14 family.</text>
</comment>
<dbReference type="InterPro" id="IPR000834">
    <property type="entry name" value="Peptidase_M14"/>
</dbReference>
<dbReference type="Pfam" id="PF00246">
    <property type="entry name" value="Peptidase_M14"/>
    <property type="match status" value="1"/>
</dbReference>
<feature type="compositionally biased region" description="Basic residues" evidence="4">
    <location>
        <begin position="472"/>
        <end position="482"/>
    </location>
</feature>
<dbReference type="PROSITE" id="PS52035">
    <property type="entry name" value="PEPTIDASE_M14"/>
    <property type="match status" value="1"/>
</dbReference>
<dbReference type="InParanoid" id="A0A212FEH3"/>
<comment type="caution">
    <text evidence="6">The sequence shown here is derived from an EMBL/GenBank/DDBJ whole genome shotgun (WGS) entry which is preliminary data.</text>
</comment>
<feature type="compositionally biased region" description="Basic and acidic residues" evidence="4">
    <location>
        <begin position="591"/>
        <end position="606"/>
    </location>
</feature>
<keyword evidence="7" id="KW-1185">Reference proteome</keyword>
<dbReference type="EMBL" id="AGBW02008931">
    <property type="protein sequence ID" value="OWR52149.1"/>
    <property type="molecule type" value="Genomic_DNA"/>
</dbReference>
<feature type="domain" description="Peptidase M14" evidence="5">
    <location>
        <begin position="175"/>
        <end position="455"/>
    </location>
</feature>
<feature type="compositionally biased region" description="Basic and acidic residues" evidence="4">
    <location>
        <begin position="483"/>
        <end position="499"/>
    </location>
</feature>
<dbReference type="SUPFAM" id="SSF53187">
    <property type="entry name" value="Zn-dependent exopeptidases"/>
    <property type="match status" value="1"/>
</dbReference>
<proteinExistence type="inferred from homology"/>
<dbReference type="GO" id="GO:0008270">
    <property type="term" value="F:zinc ion binding"/>
    <property type="evidence" value="ECO:0007669"/>
    <property type="project" value="InterPro"/>
</dbReference>